<dbReference type="Proteomes" id="UP000004926">
    <property type="component" value="Chromosome"/>
</dbReference>
<feature type="signal peptide" evidence="3">
    <location>
        <begin position="1"/>
        <end position="33"/>
    </location>
</feature>
<evidence type="ECO:0000313" key="4">
    <source>
        <dbReference type="EMBL" id="EHR53854.1"/>
    </source>
</evidence>
<gene>
    <name evidence="4" type="ORF">SacmaDRAFT_5740</name>
</gene>
<reference evidence="4 5" key="1">
    <citation type="journal article" date="2012" name="Stand. Genomic Sci.">
        <title>Genome sequence of the ocean sediment bacterium Saccharomonospora marina type strain (XMU15(T)).</title>
        <authorList>
            <person name="Klenk H.P."/>
            <person name="Lu M."/>
            <person name="Lucas S."/>
            <person name="Lapidus A."/>
            <person name="Copeland A."/>
            <person name="Pitluck S."/>
            <person name="Goodwin L.A."/>
            <person name="Han C."/>
            <person name="Tapia R."/>
            <person name="Brambilla E.M."/>
            <person name="Potter G."/>
            <person name="Land M."/>
            <person name="Ivanova N."/>
            <person name="Rohde M."/>
            <person name="Goker M."/>
            <person name="Detter J.C."/>
            <person name="Li W.J."/>
            <person name="Kyrpides N.C."/>
            <person name="Woyke T."/>
        </authorList>
    </citation>
    <scope>NUCLEOTIDE SEQUENCE [LARGE SCALE GENOMIC DNA]</scope>
    <source>
        <strain evidence="4 5">XMU15</strain>
    </source>
</reference>
<dbReference type="EMBL" id="CM001439">
    <property type="protein sequence ID" value="EHR53854.1"/>
    <property type="molecule type" value="Genomic_DNA"/>
</dbReference>
<feature type="chain" id="PRO_5003600875" evidence="3">
    <location>
        <begin position="34"/>
        <end position="282"/>
    </location>
</feature>
<name>H5XC50_9PSEU</name>
<protein>
    <submittedName>
        <fullName evidence="4">Uncharacterized protein</fullName>
    </submittedName>
</protein>
<proteinExistence type="predicted"/>
<dbReference type="OrthoDB" id="3638476at2"/>
<keyword evidence="2" id="KW-1133">Transmembrane helix</keyword>
<sequence>METAFRQHTARLGGTAVVMAAAALLVSPGTAAADDTEDGPVVVGSCATALRDAEGTPLTFDAGALLGRPGVVDVGLGKDSDALLSLPLRQTLDRLGVTEAELVVSMAGEICETAKTTVNGLTASLRQALPAERPTEPTTPPAEPAEPPTEPAPAEPADPAPAPEPPRAPAAGPEPDLAPAPIAFVHAGHFTDAGQTGPRSSVDSAALPPAAAVPPPAPPEGAGPGNAGGQERTPTLTTPDAEIRTAMSDRETPGRLPVLLAVLALVVVTGALTRVWLRRETW</sequence>
<keyword evidence="2" id="KW-0472">Membrane</keyword>
<dbReference type="eggNOG" id="ENOG5033PM4">
    <property type="taxonomic scope" value="Bacteria"/>
</dbReference>
<accession>H5XC50</accession>
<evidence type="ECO:0000256" key="1">
    <source>
        <dbReference type="SAM" id="MobiDB-lite"/>
    </source>
</evidence>
<dbReference type="AlphaFoldDB" id="H5XC50"/>
<dbReference type="RefSeq" id="WP_009157228.1">
    <property type="nucleotide sequence ID" value="NZ_CM001439.1"/>
</dbReference>
<dbReference type="STRING" id="882083.SacmaDRAFT_5740"/>
<evidence type="ECO:0000313" key="5">
    <source>
        <dbReference type="Proteomes" id="UP000004926"/>
    </source>
</evidence>
<organism evidence="4 5">
    <name type="scientific">Saccharomonospora marina XMU15</name>
    <dbReference type="NCBI Taxonomy" id="882083"/>
    <lineage>
        <taxon>Bacteria</taxon>
        <taxon>Bacillati</taxon>
        <taxon>Actinomycetota</taxon>
        <taxon>Actinomycetes</taxon>
        <taxon>Pseudonocardiales</taxon>
        <taxon>Pseudonocardiaceae</taxon>
        <taxon>Saccharomonospora</taxon>
    </lineage>
</organism>
<keyword evidence="3" id="KW-0732">Signal</keyword>
<feature type="compositionally biased region" description="Polar residues" evidence="1">
    <location>
        <begin position="193"/>
        <end position="203"/>
    </location>
</feature>
<keyword evidence="5" id="KW-1185">Reference proteome</keyword>
<dbReference type="HOGENOM" id="CLU_986563_0_0_11"/>
<feature type="compositionally biased region" description="Pro residues" evidence="1">
    <location>
        <begin position="137"/>
        <end position="168"/>
    </location>
</feature>
<evidence type="ECO:0000256" key="2">
    <source>
        <dbReference type="SAM" id="Phobius"/>
    </source>
</evidence>
<feature type="transmembrane region" description="Helical" evidence="2">
    <location>
        <begin position="256"/>
        <end position="277"/>
    </location>
</feature>
<feature type="region of interest" description="Disordered" evidence="1">
    <location>
        <begin position="130"/>
        <end position="236"/>
    </location>
</feature>
<keyword evidence="2" id="KW-0812">Transmembrane</keyword>
<feature type="compositionally biased region" description="Pro residues" evidence="1">
    <location>
        <begin position="211"/>
        <end position="221"/>
    </location>
</feature>
<evidence type="ECO:0000256" key="3">
    <source>
        <dbReference type="SAM" id="SignalP"/>
    </source>
</evidence>